<dbReference type="InterPro" id="IPR038770">
    <property type="entry name" value="Na+/solute_symporter_sf"/>
</dbReference>
<feature type="transmembrane region" description="Helical" evidence="5">
    <location>
        <begin position="338"/>
        <end position="355"/>
    </location>
</feature>
<gene>
    <name evidence="7" type="ORF">B0O95_11511</name>
</gene>
<feature type="transmembrane region" description="Helical" evidence="5">
    <location>
        <begin position="44"/>
        <end position="62"/>
    </location>
</feature>
<feature type="domain" description="Cation/H+ exchanger transmembrane" evidence="6">
    <location>
        <begin position="25"/>
        <end position="354"/>
    </location>
</feature>
<evidence type="ECO:0000256" key="3">
    <source>
        <dbReference type="ARBA" id="ARBA00022989"/>
    </source>
</evidence>
<organism evidence="7 8">
    <name type="scientific">Mycetohabitans endofungorum</name>
    <dbReference type="NCBI Taxonomy" id="417203"/>
    <lineage>
        <taxon>Bacteria</taxon>
        <taxon>Pseudomonadati</taxon>
        <taxon>Pseudomonadota</taxon>
        <taxon>Betaproteobacteria</taxon>
        <taxon>Burkholderiales</taxon>
        <taxon>Burkholderiaceae</taxon>
        <taxon>Mycetohabitans</taxon>
    </lineage>
</organism>
<feature type="transmembrane region" description="Helical" evidence="5">
    <location>
        <begin position="126"/>
        <end position="149"/>
    </location>
</feature>
<dbReference type="EMBL" id="PRDW01000015">
    <property type="protein sequence ID" value="PPB81992.1"/>
    <property type="molecule type" value="Genomic_DNA"/>
</dbReference>
<feature type="transmembrane region" description="Helical" evidence="5">
    <location>
        <begin position="99"/>
        <end position="120"/>
    </location>
</feature>
<dbReference type="AlphaFoldDB" id="A0A2P5K7G9"/>
<dbReference type="Gene3D" id="1.20.1530.20">
    <property type="match status" value="1"/>
</dbReference>
<dbReference type="Pfam" id="PF00999">
    <property type="entry name" value="Na_H_Exchanger"/>
    <property type="match status" value="1"/>
</dbReference>
<accession>A0A2P5K7G9</accession>
<protein>
    <submittedName>
        <fullName evidence="7">Transporter (CPA2 family)</fullName>
    </submittedName>
</protein>
<evidence type="ECO:0000256" key="4">
    <source>
        <dbReference type="ARBA" id="ARBA00023136"/>
    </source>
</evidence>
<feature type="transmembrane region" description="Helical" evidence="5">
    <location>
        <begin position="367"/>
        <end position="392"/>
    </location>
</feature>
<evidence type="ECO:0000256" key="2">
    <source>
        <dbReference type="ARBA" id="ARBA00022692"/>
    </source>
</evidence>
<feature type="transmembrane region" description="Helical" evidence="5">
    <location>
        <begin position="225"/>
        <end position="244"/>
    </location>
</feature>
<keyword evidence="8" id="KW-1185">Reference proteome</keyword>
<sequence length="400" mass="43239">MKSAFSFFPSWPLVPDAVFYAGLVLLIAGLCGEACWRAFRLPRITGYAIIGLVASGAGAHAIDATLGFSTRLLMDVALGLLLFELGSRVDLRWLRKNPWLIVSSLAEGALTFIAVLGALLSLKMPVVEATVLAAIAIATSPAMVIQLKTELRAQGQVTQRLLTLAALNSMYAVVLVKLVSGWLHQEYYGNAFATIVQPIYLIVGSSVLAYGLARSCNFLYRRIGLQDEHSFVAIFGLVLLAIAIAHLFKLSTVLALLAAGIIFKNLDERPQLWPEHFGSAGWLLTVILFVLTLLSFQWSQIAMGGLAALVLIVARFVAKLVGVLAFAKPSGIDLRQGTALGVSLAPMSALAYLLMDDTYALYPDFDPAFRAVLMCSIVTLQLVAPLLVYWGLARAGERRQ</sequence>
<evidence type="ECO:0000256" key="5">
    <source>
        <dbReference type="SAM" id="Phobius"/>
    </source>
</evidence>
<feature type="transmembrane region" description="Helical" evidence="5">
    <location>
        <begin position="304"/>
        <end position="326"/>
    </location>
</feature>
<dbReference type="InterPro" id="IPR006153">
    <property type="entry name" value="Cation/H_exchanger_TM"/>
</dbReference>
<evidence type="ECO:0000256" key="1">
    <source>
        <dbReference type="ARBA" id="ARBA00004141"/>
    </source>
</evidence>
<dbReference type="RefSeq" id="WP_104078288.1">
    <property type="nucleotide sequence ID" value="NZ_CP062168.1"/>
</dbReference>
<keyword evidence="2 5" id="KW-0812">Transmembrane</keyword>
<evidence type="ECO:0000313" key="8">
    <source>
        <dbReference type="Proteomes" id="UP000243096"/>
    </source>
</evidence>
<dbReference type="GO" id="GO:0015297">
    <property type="term" value="F:antiporter activity"/>
    <property type="evidence" value="ECO:0007669"/>
    <property type="project" value="InterPro"/>
</dbReference>
<dbReference type="GO" id="GO:0016020">
    <property type="term" value="C:membrane"/>
    <property type="evidence" value="ECO:0007669"/>
    <property type="project" value="UniProtKB-SubCell"/>
</dbReference>
<dbReference type="PANTHER" id="PTHR43021">
    <property type="entry name" value="NA(+)/H(+) ANTIPORTER-RELATED"/>
    <property type="match status" value="1"/>
</dbReference>
<dbReference type="OrthoDB" id="8617652at2"/>
<dbReference type="PANTHER" id="PTHR43021:SF2">
    <property type="entry name" value="CATION_H+ EXCHANGER DOMAIN-CONTAINING PROTEIN"/>
    <property type="match status" value="1"/>
</dbReference>
<evidence type="ECO:0000259" key="6">
    <source>
        <dbReference type="Pfam" id="PF00999"/>
    </source>
</evidence>
<name>A0A2P5K7G9_9BURK</name>
<keyword evidence="4 5" id="KW-0472">Membrane</keyword>
<feature type="transmembrane region" description="Helical" evidence="5">
    <location>
        <begin position="161"/>
        <end position="183"/>
    </location>
</feature>
<feature type="transmembrane region" description="Helical" evidence="5">
    <location>
        <begin position="12"/>
        <end position="32"/>
    </location>
</feature>
<feature type="transmembrane region" description="Helical" evidence="5">
    <location>
        <begin position="279"/>
        <end position="298"/>
    </location>
</feature>
<evidence type="ECO:0000313" key="7">
    <source>
        <dbReference type="EMBL" id="PPB81992.1"/>
    </source>
</evidence>
<proteinExistence type="predicted"/>
<keyword evidence="3 5" id="KW-1133">Transmembrane helix</keyword>
<feature type="transmembrane region" description="Helical" evidence="5">
    <location>
        <begin position="195"/>
        <end position="213"/>
    </location>
</feature>
<dbReference type="GO" id="GO:1902600">
    <property type="term" value="P:proton transmembrane transport"/>
    <property type="evidence" value="ECO:0007669"/>
    <property type="project" value="InterPro"/>
</dbReference>
<dbReference type="Proteomes" id="UP000243096">
    <property type="component" value="Unassembled WGS sequence"/>
</dbReference>
<reference evidence="7 8" key="1">
    <citation type="submission" date="2018-01" db="EMBL/GenBank/DDBJ databases">
        <title>Genomic Encyclopedia of Type Strains, Phase III (KMG-III): the genomes of soil and plant-associated and newly described type strains.</title>
        <authorList>
            <person name="Whitman W."/>
        </authorList>
    </citation>
    <scope>NUCLEOTIDE SEQUENCE [LARGE SCALE GENOMIC DNA]</scope>
    <source>
        <strain evidence="7 8">HKI456</strain>
    </source>
</reference>
<comment type="caution">
    <text evidence="7">The sequence shown here is derived from an EMBL/GenBank/DDBJ whole genome shotgun (WGS) entry which is preliminary data.</text>
</comment>
<comment type="subcellular location">
    <subcellularLocation>
        <location evidence="1">Membrane</location>
        <topology evidence="1">Multi-pass membrane protein</topology>
    </subcellularLocation>
</comment>